<feature type="region of interest" description="Disordered" evidence="1">
    <location>
        <begin position="547"/>
        <end position="602"/>
    </location>
</feature>
<protein>
    <recommendedName>
        <fullName evidence="4">Glycogenin glucosyltransferase</fullName>
    </recommendedName>
</protein>
<dbReference type="OrthoDB" id="2014201at2759"/>
<feature type="compositionally biased region" description="Basic and acidic residues" evidence="1">
    <location>
        <begin position="589"/>
        <end position="602"/>
    </location>
</feature>
<dbReference type="InterPro" id="IPR050587">
    <property type="entry name" value="GNT1/Glycosyltrans_8"/>
</dbReference>
<proteinExistence type="predicted"/>
<dbReference type="EMBL" id="JAHMUF010000003">
    <property type="protein sequence ID" value="KAG7195567.1"/>
    <property type="molecule type" value="Genomic_DNA"/>
</dbReference>
<dbReference type="InterPro" id="IPR029044">
    <property type="entry name" value="Nucleotide-diphossugar_trans"/>
</dbReference>
<keyword evidence="3" id="KW-1185">Reference proteome</keyword>
<comment type="caution">
    <text evidence="2">The sequence shown here is derived from an EMBL/GenBank/DDBJ whole genome shotgun (WGS) entry which is preliminary data.</text>
</comment>
<evidence type="ECO:0000256" key="1">
    <source>
        <dbReference type="SAM" id="MobiDB-lite"/>
    </source>
</evidence>
<dbReference type="PANTHER" id="PTHR11183">
    <property type="entry name" value="GLYCOGENIN SUBFAMILY MEMBER"/>
    <property type="match status" value="1"/>
</dbReference>
<evidence type="ECO:0008006" key="4">
    <source>
        <dbReference type="Google" id="ProtNLM"/>
    </source>
</evidence>
<gene>
    <name evidence="2" type="ORF">KQ657_003334</name>
</gene>
<dbReference type="SUPFAM" id="SSF53448">
    <property type="entry name" value="Nucleotide-diphospho-sugar transferases"/>
    <property type="match status" value="1"/>
</dbReference>
<evidence type="ECO:0000313" key="3">
    <source>
        <dbReference type="Proteomes" id="UP000790833"/>
    </source>
</evidence>
<feature type="region of interest" description="Disordered" evidence="1">
    <location>
        <begin position="511"/>
        <end position="530"/>
    </location>
</feature>
<accession>A0A9P7VD76</accession>
<dbReference type="Gene3D" id="3.90.550.10">
    <property type="entry name" value="Spore Coat Polysaccharide Biosynthesis Protein SpsA, Chain A"/>
    <property type="match status" value="2"/>
</dbReference>
<dbReference type="Proteomes" id="UP000790833">
    <property type="component" value="Unassembled WGS sequence"/>
</dbReference>
<organism evidence="2 3">
    <name type="scientific">Scheffersomyces spartinae</name>
    <dbReference type="NCBI Taxonomy" id="45513"/>
    <lineage>
        <taxon>Eukaryota</taxon>
        <taxon>Fungi</taxon>
        <taxon>Dikarya</taxon>
        <taxon>Ascomycota</taxon>
        <taxon>Saccharomycotina</taxon>
        <taxon>Pichiomycetes</taxon>
        <taxon>Debaryomycetaceae</taxon>
        <taxon>Scheffersomyces</taxon>
    </lineage>
</organism>
<sequence length="602" mass="68001">MTNAVFTLLYHPNYLPGALVLGIVLKKLLEIDPIEATTGILIDKSQFNDYQILLLSRYYSELIDVAPTKSELKDKLHNDLGRPELDKTYTKIELWNLLHHDRILYLDCDTLPTIPKDPIDQGTILNLLKLDFPTGKIMAAPDSGYPDIFNSGVFALKPNTVDYENLVAASKLPDASFDGADQGLLNQYFNNENDWIKALIELLVDKTSTVQSTTTQLANWIRIPFLYNVTPSTQYEYLPAYKYFTGDETIGGDLEKPFVPTKDKLISPKFKKPSKDQLAESTSQTKGNYAKTAFEYINVTDKVKLVHFIGPYKPWKVNCTTEGLYQDWWNLWFDEFGHRSIVEVINEVAKAAAEVEGVELDQEEGGVSSSGPVVAEIKDVRIDPYDVLNPDNYQHIPDLPRSRDAAWDATKEAPPGAVTITCDKASTKTSEDQVLQTTDFSQIKQFVNAWDASDEVALHRDDSASVNNAEIAKESPGSGSWWSHADSKPAERVFYNEFDYNPSHILKPVSKVEVEESTEPSEPKGPAELNDEMVNLTEKLNKTGVFEDDSGFDEIYHENQTPTASDLEENNHQEAEEEEEQPPIPKIFPWEHRKYKAERSFN</sequence>
<dbReference type="GeneID" id="66116708"/>
<evidence type="ECO:0000313" key="2">
    <source>
        <dbReference type="EMBL" id="KAG7195567.1"/>
    </source>
</evidence>
<dbReference type="RefSeq" id="XP_043051112.1">
    <property type="nucleotide sequence ID" value="XM_043194060.1"/>
</dbReference>
<name>A0A9P7VD76_9ASCO</name>
<reference evidence="2" key="1">
    <citation type="submission" date="2021-03" db="EMBL/GenBank/DDBJ databases">
        <authorList>
            <person name="Palmer J.M."/>
        </authorList>
    </citation>
    <scope>NUCLEOTIDE SEQUENCE</scope>
    <source>
        <strain evidence="2">ARV_011</strain>
    </source>
</reference>
<dbReference type="AlphaFoldDB" id="A0A9P7VD76"/>